<dbReference type="PANTHER" id="PTHR38445:SF10">
    <property type="entry name" value="GNTR-FAMILY TRANSCRIPTIONAL REGULATOR"/>
    <property type="match status" value="1"/>
</dbReference>
<protein>
    <submittedName>
        <fullName evidence="6">Mannosyl-D-glycerate transport/metabolism system repressor MngR</fullName>
    </submittedName>
</protein>
<dbReference type="PANTHER" id="PTHR38445">
    <property type="entry name" value="HTH-TYPE TRANSCRIPTIONAL REPRESSOR YTRA"/>
    <property type="match status" value="1"/>
</dbReference>
<organism evidence="6 7">
    <name type="scientific">Clostridium puniceum</name>
    <dbReference type="NCBI Taxonomy" id="29367"/>
    <lineage>
        <taxon>Bacteria</taxon>
        <taxon>Bacillati</taxon>
        <taxon>Bacillota</taxon>
        <taxon>Clostridia</taxon>
        <taxon>Eubacteriales</taxon>
        <taxon>Clostridiaceae</taxon>
        <taxon>Clostridium</taxon>
    </lineage>
</organism>
<feature type="domain" description="HTH gntR-type" evidence="4">
    <location>
        <begin position="9"/>
        <end position="77"/>
    </location>
</feature>
<feature type="domain" description="RCK C-terminal" evidence="5">
    <location>
        <begin position="123"/>
        <end position="208"/>
    </location>
</feature>
<evidence type="ECO:0000313" key="7">
    <source>
        <dbReference type="Proteomes" id="UP000190890"/>
    </source>
</evidence>
<proteinExistence type="predicted"/>
<evidence type="ECO:0000259" key="5">
    <source>
        <dbReference type="PROSITE" id="PS51202"/>
    </source>
</evidence>
<evidence type="ECO:0000256" key="3">
    <source>
        <dbReference type="ARBA" id="ARBA00023163"/>
    </source>
</evidence>
<dbReference type="GO" id="GO:0006813">
    <property type="term" value="P:potassium ion transport"/>
    <property type="evidence" value="ECO:0007669"/>
    <property type="project" value="InterPro"/>
</dbReference>
<dbReference type="SMART" id="SM00345">
    <property type="entry name" value="HTH_GNTR"/>
    <property type="match status" value="1"/>
</dbReference>
<sequence>MEKKIKIVSPVYQQIATDIASKIVNGHYEVGEKIYARSVLASQYGVSSETARRAICILSDMDIVDTTKGSGVIIKSTENAIKFVRQYDDIKTVNDLRNDILNSLERQKKENDYLKDHLFELIDKTDRFKSINPFMPFEILISKETPYIEKTVAEINFWHNTSATIICIKRNGCLEMSPGPYAILHENDIFYFVGDENCYERVNKFLYP</sequence>
<dbReference type="Proteomes" id="UP000190890">
    <property type="component" value="Unassembled WGS sequence"/>
</dbReference>
<dbReference type="AlphaFoldDB" id="A0A1S8T6Q2"/>
<dbReference type="Pfam" id="PF00392">
    <property type="entry name" value="GntR"/>
    <property type="match status" value="1"/>
</dbReference>
<dbReference type="GO" id="GO:0003700">
    <property type="term" value="F:DNA-binding transcription factor activity"/>
    <property type="evidence" value="ECO:0007669"/>
    <property type="project" value="InterPro"/>
</dbReference>
<keyword evidence="1" id="KW-0805">Transcription regulation</keyword>
<evidence type="ECO:0000313" key="6">
    <source>
        <dbReference type="EMBL" id="OOM73436.1"/>
    </source>
</evidence>
<dbReference type="InterPro" id="IPR036721">
    <property type="entry name" value="RCK_C_sf"/>
</dbReference>
<dbReference type="SUPFAM" id="SSF46785">
    <property type="entry name" value="Winged helix' DNA-binding domain"/>
    <property type="match status" value="1"/>
</dbReference>
<dbReference type="EMBL" id="LZZM01000217">
    <property type="protein sequence ID" value="OOM73436.1"/>
    <property type="molecule type" value="Genomic_DNA"/>
</dbReference>
<keyword evidence="2" id="KW-0238">DNA-binding</keyword>
<comment type="caution">
    <text evidence="6">The sequence shown here is derived from an EMBL/GenBank/DDBJ whole genome shotgun (WGS) entry which is preliminary data.</text>
</comment>
<dbReference type="InterPro" id="IPR006037">
    <property type="entry name" value="RCK_C"/>
</dbReference>
<dbReference type="GO" id="GO:0008324">
    <property type="term" value="F:monoatomic cation transmembrane transporter activity"/>
    <property type="evidence" value="ECO:0007669"/>
    <property type="project" value="InterPro"/>
</dbReference>
<evidence type="ECO:0000259" key="4">
    <source>
        <dbReference type="PROSITE" id="PS50949"/>
    </source>
</evidence>
<dbReference type="InterPro" id="IPR000524">
    <property type="entry name" value="Tscrpt_reg_HTH_GntR"/>
</dbReference>
<accession>A0A1S8T6Q2</accession>
<dbReference type="Gene3D" id="3.30.70.1450">
    <property type="entry name" value="Regulator of K+ conductance, C-terminal domain"/>
    <property type="match status" value="1"/>
</dbReference>
<reference evidence="6 7" key="1">
    <citation type="submission" date="2016-05" db="EMBL/GenBank/DDBJ databases">
        <title>Microbial solvent formation.</title>
        <authorList>
            <person name="Poehlein A."/>
            <person name="Montoya Solano J.D."/>
            <person name="Flitsch S."/>
            <person name="Krabben P."/>
            <person name="Duerre P."/>
            <person name="Daniel R."/>
        </authorList>
    </citation>
    <scope>NUCLEOTIDE SEQUENCE [LARGE SCALE GENOMIC DNA]</scope>
    <source>
        <strain evidence="6 7">DSM 2619</strain>
    </source>
</reference>
<dbReference type="InterPro" id="IPR036390">
    <property type="entry name" value="WH_DNA-bd_sf"/>
</dbReference>
<dbReference type="SUPFAM" id="SSF116726">
    <property type="entry name" value="TrkA C-terminal domain-like"/>
    <property type="match status" value="1"/>
</dbReference>
<dbReference type="PROSITE" id="PS51202">
    <property type="entry name" value="RCK_C"/>
    <property type="match status" value="1"/>
</dbReference>
<dbReference type="GO" id="GO:0003677">
    <property type="term" value="F:DNA binding"/>
    <property type="evidence" value="ECO:0007669"/>
    <property type="project" value="UniProtKB-KW"/>
</dbReference>
<gene>
    <name evidence="6" type="primary">mngR</name>
    <name evidence="6" type="ORF">CLPUN_45770</name>
</gene>
<dbReference type="STRING" id="29367.CLPUN_45770"/>
<dbReference type="Pfam" id="PF02080">
    <property type="entry name" value="TrkA_C"/>
    <property type="match status" value="1"/>
</dbReference>
<dbReference type="RefSeq" id="WP_077849498.1">
    <property type="nucleotide sequence ID" value="NZ_LZZM01000217.1"/>
</dbReference>
<dbReference type="Gene3D" id="1.10.10.10">
    <property type="entry name" value="Winged helix-like DNA-binding domain superfamily/Winged helix DNA-binding domain"/>
    <property type="match status" value="1"/>
</dbReference>
<evidence type="ECO:0000256" key="2">
    <source>
        <dbReference type="ARBA" id="ARBA00023125"/>
    </source>
</evidence>
<dbReference type="CDD" id="cd07377">
    <property type="entry name" value="WHTH_GntR"/>
    <property type="match status" value="1"/>
</dbReference>
<dbReference type="InterPro" id="IPR036388">
    <property type="entry name" value="WH-like_DNA-bd_sf"/>
</dbReference>
<evidence type="ECO:0000256" key="1">
    <source>
        <dbReference type="ARBA" id="ARBA00023015"/>
    </source>
</evidence>
<keyword evidence="7" id="KW-1185">Reference proteome</keyword>
<dbReference type="OrthoDB" id="226679at2"/>
<dbReference type="PROSITE" id="PS50949">
    <property type="entry name" value="HTH_GNTR"/>
    <property type="match status" value="1"/>
</dbReference>
<keyword evidence="3" id="KW-0804">Transcription</keyword>
<name>A0A1S8T6Q2_9CLOT</name>